<feature type="binding site" evidence="11">
    <location>
        <position position="382"/>
    </location>
    <ligand>
        <name>[4Fe-4S] cluster</name>
        <dbReference type="ChEBI" id="CHEBI:49883"/>
    </ligand>
</feature>
<keyword evidence="6 8" id="KW-0658">Purine biosynthesis</keyword>
<evidence type="ECO:0000256" key="9">
    <source>
        <dbReference type="PIRSR" id="PIRSR000485-1"/>
    </source>
</evidence>
<dbReference type="PANTHER" id="PTHR11907">
    <property type="entry name" value="AMIDOPHOSPHORIBOSYLTRANSFERASE"/>
    <property type="match status" value="1"/>
</dbReference>
<comment type="cofactor">
    <cofactor evidence="10">
        <name>Mg(2+)</name>
        <dbReference type="ChEBI" id="CHEBI:18420"/>
    </cofactor>
    <text evidence="10">Binds 1 Mg(2+) ion per subunit.</text>
</comment>
<dbReference type="GO" id="GO:0009113">
    <property type="term" value="P:purine nucleobase biosynthetic process"/>
    <property type="evidence" value="ECO:0007669"/>
    <property type="project" value="InterPro"/>
</dbReference>
<gene>
    <name evidence="13" type="ORF">K9W45_06515</name>
</gene>
<evidence type="ECO:0000256" key="5">
    <source>
        <dbReference type="ARBA" id="ARBA00022679"/>
    </source>
</evidence>
<dbReference type="GO" id="GO:0051536">
    <property type="term" value="F:iron-sulfur cluster binding"/>
    <property type="evidence" value="ECO:0007669"/>
    <property type="project" value="UniProtKB-KW"/>
</dbReference>
<dbReference type="InterPro" id="IPR029055">
    <property type="entry name" value="Ntn_hydrolases_N"/>
</dbReference>
<dbReference type="SUPFAM" id="SSF53271">
    <property type="entry name" value="PRTase-like"/>
    <property type="match status" value="1"/>
</dbReference>
<dbReference type="AlphaFoldDB" id="A0A9Y1BPS2"/>
<keyword evidence="5 8" id="KW-0808">Transferase</keyword>
<organism evidence="13">
    <name type="scientific">Candidatus Heimdallarchaeum aukensis</name>
    <dbReference type="NCBI Taxonomy" id="2876573"/>
    <lineage>
        <taxon>Archaea</taxon>
        <taxon>Promethearchaeati</taxon>
        <taxon>Candidatus Heimdallarchaeota</taxon>
        <taxon>Candidatus Heimdallarchaeia (ex Rinke et al. 2021) (nom. nud.)</taxon>
        <taxon>Candidatus Heimdallarchaeales</taxon>
        <taxon>Candidatus Heimdallarchaeaceae</taxon>
        <taxon>Candidatus Heimdallarchaeum</taxon>
    </lineage>
</organism>
<comment type="pathway">
    <text evidence="1 8">Purine metabolism; IMP biosynthesis via de novo pathway; N(1)-(5-phospho-D-ribosyl)glycinamide from 5-phospho-alpha-D-ribose 1-diphosphate: step 1/2.</text>
</comment>
<evidence type="ECO:0000256" key="6">
    <source>
        <dbReference type="ARBA" id="ARBA00022755"/>
    </source>
</evidence>
<keyword evidence="10" id="KW-0479">Metal-binding</keyword>
<keyword evidence="11" id="KW-0411">Iron-sulfur</keyword>
<feature type="active site" description="Nucleophile" evidence="9">
    <location>
        <position position="2"/>
    </location>
</feature>
<evidence type="ECO:0000256" key="8">
    <source>
        <dbReference type="PIRNR" id="PIRNR000485"/>
    </source>
</evidence>
<dbReference type="Pfam" id="PF13537">
    <property type="entry name" value="GATase_7"/>
    <property type="match status" value="1"/>
</dbReference>
<evidence type="ECO:0000256" key="2">
    <source>
        <dbReference type="ARBA" id="ARBA00010138"/>
    </source>
</evidence>
<evidence type="ECO:0000256" key="4">
    <source>
        <dbReference type="ARBA" id="ARBA00022676"/>
    </source>
</evidence>
<feature type="binding site" evidence="11">
    <location>
        <position position="434"/>
    </location>
    <ligand>
        <name>[4Fe-4S] cluster</name>
        <dbReference type="ChEBI" id="CHEBI:49883"/>
    </ligand>
</feature>
<dbReference type="InterPro" id="IPR005854">
    <property type="entry name" value="PurF"/>
</dbReference>
<comment type="catalytic activity">
    <reaction evidence="8">
        <text>5-phospho-beta-D-ribosylamine + L-glutamate + diphosphate = 5-phospho-alpha-D-ribose 1-diphosphate + L-glutamine + H2O</text>
        <dbReference type="Rhea" id="RHEA:14905"/>
        <dbReference type="ChEBI" id="CHEBI:15377"/>
        <dbReference type="ChEBI" id="CHEBI:29985"/>
        <dbReference type="ChEBI" id="CHEBI:33019"/>
        <dbReference type="ChEBI" id="CHEBI:58017"/>
        <dbReference type="ChEBI" id="CHEBI:58359"/>
        <dbReference type="ChEBI" id="CHEBI:58681"/>
        <dbReference type="EC" id="2.4.2.14"/>
    </reaction>
</comment>
<comment type="similarity">
    <text evidence="2 8">In the C-terminal section; belongs to the purine/pyrimidine phosphoribosyltransferase family.</text>
</comment>
<keyword evidence="7" id="KW-0315">Glutamine amidotransferase</keyword>
<keyword evidence="4 8" id="KW-0328">Glycosyltransferase</keyword>
<evidence type="ECO:0000256" key="7">
    <source>
        <dbReference type="ARBA" id="ARBA00022962"/>
    </source>
</evidence>
<dbReference type="PROSITE" id="PS51278">
    <property type="entry name" value="GATASE_TYPE_2"/>
    <property type="match status" value="1"/>
</dbReference>
<keyword evidence="11" id="KW-0408">Iron</keyword>
<dbReference type="SUPFAM" id="SSF56235">
    <property type="entry name" value="N-terminal nucleophile aminohydrolases (Ntn hydrolases)"/>
    <property type="match status" value="1"/>
</dbReference>
<evidence type="ECO:0000256" key="11">
    <source>
        <dbReference type="PIRSR" id="PIRSR000485-3"/>
    </source>
</evidence>
<dbReference type="Pfam" id="PF00156">
    <property type="entry name" value="Pribosyltran"/>
    <property type="match status" value="1"/>
</dbReference>
<dbReference type="EMBL" id="CP084166">
    <property type="protein sequence ID" value="UJG42109.1"/>
    <property type="molecule type" value="Genomic_DNA"/>
</dbReference>
<reference evidence="13" key="1">
    <citation type="journal article" date="2022" name="Nat. Microbiol.">
        <title>Unique mobile elements and scalable gene flow at the prokaryote-eukaryote boundary revealed by circularized Asgard archaea genomes.</title>
        <authorList>
            <person name="Wu F."/>
            <person name="Speth D.R."/>
            <person name="Philosof A."/>
            <person name="Cremiere A."/>
            <person name="Narayanan A."/>
            <person name="Barco R.A."/>
            <person name="Connon S.A."/>
            <person name="Amend J.P."/>
            <person name="Antoshechkin I.A."/>
            <person name="Orphan V.J."/>
        </authorList>
    </citation>
    <scope>NUCLEOTIDE SEQUENCE</scope>
    <source>
        <strain evidence="13">PM71</strain>
    </source>
</reference>
<evidence type="ECO:0000313" key="13">
    <source>
        <dbReference type="EMBL" id="UJG42109.1"/>
    </source>
</evidence>
<evidence type="ECO:0000256" key="1">
    <source>
        <dbReference type="ARBA" id="ARBA00005209"/>
    </source>
</evidence>
<keyword evidence="10" id="KW-0460">Magnesium</keyword>
<evidence type="ECO:0000256" key="10">
    <source>
        <dbReference type="PIRSR" id="PIRSR000485-2"/>
    </source>
</evidence>
<feature type="binding site" evidence="10">
    <location>
        <position position="283"/>
    </location>
    <ligand>
        <name>Mg(2+)</name>
        <dbReference type="ChEBI" id="CHEBI:18420"/>
    </ligand>
</feature>
<feature type="binding site" evidence="11">
    <location>
        <position position="431"/>
    </location>
    <ligand>
        <name>[4Fe-4S] cluster</name>
        <dbReference type="ChEBI" id="CHEBI:49883"/>
    </ligand>
</feature>
<dbReference type="Gene3D" id="3.40.50.2020">
    <property type="match status" value="1"/>
</dbReference>
<dbReference type="CDD" id="cd06223">
    <property type="entry name" value="PRTases_typeI"/>
    <property type="match status" value="1"/>
</dbReference>
<dbReference type="Proteomes" id="UP001201020">
    <property type="component" value="Chromosome"/>
</dbReference>
<feature type="domain" description="Glutamine amidotransferase type-2" evidence="12">
    <location>
        <begin position="2"/>
        <end position="218"/>
    </location>
</feature>
<sequence>MCGVLGISGLTTLEQGKILLQMLTHRGQDASGIAWINKNEKKVNLKKVDGYPDLLELNEKSEVTKLIGSTRYPTFGARTDSSNVELYAQPFKVKTKYGNLFVVHNGNITNLSTLTNKKYESDALFLTEFLGSLIDYYEGSIKNAVKEFMEKIDGSYSIVAILDTTMFTFRDPRGIRPLVIGKSENLTIVSSESVVLQNIDITSFEDVRPGELIIFDNEKIDKCHLIQADHAHCMFEYVYFANPCSTIENTLVYDTRINLGKELARRIKSDNLEIDYIVPVPDTSRPATQGLSEELGIPVREAIIKNRYLQRTFIMKSEKERSKAAKRKYLYIPKYIKGKNILLIDDSVVRGLTSKKIVNDLRRLGVNNIYLAITCPAVRFACYYGIDIPSDNDLIASGNTLTEIEKILNVDGLYYQDIVALKRSIGFSDLCTACLSGSYPTSYAEELRIKYLNGEIKSRSHYEE</sequence>
<accession>A0A9Y1BPS2</accession>
<name>A0A9Y1BPS2_9ARCH</name>
<comment type="cofactor">
    <cofactor evidence="11">
        <name>[4Fe-4S] cluster</name>
        <dbReference type="ChEBI" id="CHEBI:49883"/>
    </cofactor>
    <text evidence="11">Binds 1 [4Fe-4S] cluster per subunit.</text>
</comment>
<dbReference type="Gene3D" id="3.60.20.10">
    <property type="entry name" value="Glutamine Phosphoribosylpyrophosphate, subunit 1, domain 1"/>
    <property type="match status" value="1"/>
</dbReference>
<feature type="binding site" evidence="10">
    <location>
        <position position="345"/>
    </location>
    <ligand>
        <name>Mg(2+)</name>
        <dbReference type="ChEBI" id="CHEBI:18420"/>
    </ligand>
</feature>
<dbReference type="InterPro" id="IPR029057">
    <property type="entry name" value="PRTase-like"/>
</dbReference>
<feature type="binding site" evidence="11">
    <location>
        <position position="233"/>
    </location>
    <ligand>
        <name>[4Fe-4S] cluster</name>
        <dbReference type="ChEBI" id="CHEBI:49883"/>
    </ligand>
</feature>
<dbReference type="EC" id="2.4.2.14" evidence="3 8"/>
<feature type="binding site" evidence="10">
    <location>
        <position position="346"/>
    </location>
    <ligand>
        <name>Mg(2+)</name>
        <dbReference type="ChEBI" id="CHEBI:18420"/>
    </ligand>
</feature>
<dbReference type="GO" id="GO:0004044">
    <property type="term" value="F:amidophosphoribosyltransferase activity"/>
    <property type="evidence" value="ECO:0007669"/>
    <property type="project" value="UniProtKB-EC"/>
</dbReference>
<dbReference type="GO" id="GO:0006164">
    <property type="term" value="P:purine nucleotide biosynthetic process"/>
    <property type="evidence" value="ECO:0007669"/>
    <property type="project" value="UniProtKB-KW"/>
</dbReference>
<dbReference type="InterPro" id="IPR000836">
    <property type="entry name" value="PRTase_dom"/>
</dbReference>
<evidence type="ECO:0000259" key="12">
    <source>
        <dbReference type="PROSITE" id="PS51278"/>
    </source>
</evidence>
<protein>
    <recommendedName>
        <fullName evidence="3 8">Amidophosphoribosyltransferase</fullName>
        <shortName evidence="8">ATase</shortName>
        <ecNumber evidence="3 8">2.4.2.14</ecNumber>
    </recommendedName>
    <alternativeName>
        <fullName evidence="8">Glutamine phosphoribosylpyrophosphate amidotransferase</fullName>
    </alternativeName>
</protein>
<proteinExistence type="inferred from homology"/>
<dbReference type="PIRSF" id="PIRSF000485">
    <property type="entry name" value="Amd_phspho_trans"/>
    <property type="match status" value="1"/>
</dbReference>
<dbReference type="InterPro" id="IPR017932">
    <property type="entry name" value="GATase_2_dom"/>
</dbReference>
<evidence type="ECO:0000256" key="3">
    <source>
        <dbReference type="ARBA" id="ARBA00011941"/>
    </source>
</evidence>
<dbReference type="GO" id="GO:0046872">
    <property type="term" value="F:metal ion binding"/>
    <property type="evidence" value="ECO:0007669"/>
    <property type="project" value="UniProtKB-KW"/>
</dbReference>